<dbReference type="EMBL" id="OV725077">
    <property type="protein sequence ID" value="CAH1390567.1"/>
    <property type="molecule type" value="Genomic_DNA"/>
</dbReference>
<sequence length="216" mass="24102">MHDGSALSSRTSHRFLGYYSEIVSQVVEEIKFNQLVLYETCIEKWSSQRLKVGYAACVLMVQAVIPALVVGLVHAQIAAYLNAHARTQRDSRRAQRELQRNRRTTLLLSGVAVLFAVSWLPLSVFSLLADLCLVSADSLYVTLAACHVMAMTSAVSNPVVYGWLNSNFRRELVQVLPRWCRRPAVESSQEPSPTLLLCQNGQKPQHNNPATTYTAL</sequence>
<evidence type="ECO:0000256" key="5">
    <source>
        <dbReference type="ARBA" id="ARBA00023040"/>
    </source>
</evidence>
<feature type="domain" description="G-protein coupled receptors family 1 profile" evidence="11">
    <location>
        <begin position="41"/>
        <end position="161"/>
    </location>
</feature>
<feature type="transmembrane region" description="Helical" evidence="10">
    <location>
        <begin position="53"/>
        <end position="83"/>
    </location>
</feature>
<keyword evidence="13" id="KW-1185">Reference proteome</keyword>
<feature type="transmembrane region" description="Helical" evidence="10">
    <location>
        <begin position="140"/>
        <end position="164"/>
    </location>
</feature>
<reference evidence="12" key="1">
    <citation type="submission" date="2022-01" db="EMBL/GenBank/DDBJ databases">
        <authorList>
            <person name="King R."/>
        </authorList>
    </citation>
    <scope>NUCLEOTIDE SEQUENCE</scope>
</reference>
<dbReference type="PROSITE" id="PS50262">
    <property type="entry name" value="G_PROTEIN_RECEP_F1_2"/>
    <property type="match status" value="1"/>
</dbReference>
<dbReference type="Pfam" id="PF00001">
    <property type="entry name" value="7tm_1"/>
    <property type="match status" value="1"/>
</dbReference>
<dbReference type="Proteomes" id="UP001152798">
    <property type="component" value="Chromosome 1"/>
</dbReference>
<gene>
    <name evidence="12" type="ORF">NEZAVI_LOCUS1756</name>
</gene>
<dbReference type="GO" id="GO:0004930">
    <property type="term" value="F:G protein-coupled receptor activity"/>
    <property type="evidence" value="ECO:0007669"/>
    <property type="project" value="UniProtKB-KW"/>
</dbReference>
<keyword evidence="3 10" id="KW-0812">Transmembrane</keyword>
<keyword evidence="5" id="KW-0297">G-protein coupled receptor</keyword>
<evidence type="ECO:0000313" key="13">
    <source>
        <dbReference type="Proteomes" id="UP001152798"/>
    </source>
</evidence>
<evidence type="ECO:0000256" key="7">
    <source>
        <dbReference type="ARBA" id="ARBA00023170"/>
    </source>
</evidence>
<proteinExistence type="inferred from homology"/>
<dbReference type="Gene3D" id="1.20.1070.10">
    <property type="entry name" value="Rhodopsin 7-helix transmembrane proteins"/>
    <property type="match status" value="1"/>
</dbReference>
<evidence type="ECO:0000256" key="2">
    <source>
        <dbReference type="ARBA" id="ARBA00010663"/>
    </source>
</evidence>
<keyword evidence="6 10" id="KW-0472">Membrane</keyword>
<keyword evidence="7" id="KW-0675">Receptor</keyword>
<keyword evidence="4 10" id="KW-1133">Transmembrane helix</keyword>
<feature type="region of interest" description="Disordered" evidence="9">
    <location>
        <begin position="196"/>
        <end position="216"/>
    </location>
</feature>
<comment type="similarity">
    <text evidence="2">Belongs to the G-protein coupled receptor 1 family.</text>
</comment>
<evidence type="ECO:0000256" key="1">
    <source>
        <dbReference type="ARBA" id="ARBA00004141"/>
    </source>
</evidence>
<dbReference type="AlphaFoldDB" id="A0A9P0E8S1"/>
<name>A0A9P0E8S1_NEZVI</name>
<evidence type="ECO:0000313" key="12">
    <source>
        <dbReference type="EMBL" id="CAH1390567.1"/>
    </source>
</evidence>
<organism evidence="12 13">
    <name type="scientific">Nezara viridula</name>
    <name type="common">Southern green stink bug</name>
    <name type="synonym">Cimex viridulus</name>
    <dbReference type="NCBI Taxonomy" id="85310"/>
    <lineage>
        <taxon>Eukaryota</taxon>
        <taxon>Metazoa</taxon>
        <taxon>Ecdysozoa</taxon>
        <taxon>Arthropoda</taxon>
        <taxon>Hexapoda</taxon>
        <taxon>Insecta</taxon>
        <taxon>Pterygota</taxon>
        <taxon>Neoptera</taxon>
        <taxon>Paraneoptera</taxon>
        <taxon>Hemiptera</taxon>
        <taxon>Heteroptera</taxon>
        <taxon>Panheteroptera</taxon>
        <taxon>Pentatomomorpha</taxon>
        <taxon>Pentatomoidea</taxon>
        <taxon>Pentatomidae</taxon>
        <taxon>Pentatominae</taxon>
        <taxon>Nezara</taxon>
    </lineage>
</organism>
<dbReference type="InterPro" id="IPR017452">
    <property type="entry name" value="GPCR_Rhodpsn_7TM"/>
</dbReference>
<dbReference type="GO" id="GO:0016020">
    <property type="term" value="C:membrane"/>
    <property type="evidence" value="ECO:0007669"/>
    <property type="project" value="UniProtKB-SubCell"/>
</dbReference>
<evidence type="ECO:0000256" key="3">
    <source>
        <dbReference type="ARBA" id="ARBA00022692"/>
    </source>
</evidence>
<evidence type="ECO:0000256" key="6">
    <source>
        <dbReference type="ARBA" id="ARBA00023136"/>
    </source>
</evidence>
<evidence type="ECO:0000256" key="9">
    <source>
        <dbReference type="SAM" id="MobiDB-lite"/>
    </source>
</evidence>
<comment type="subcellular location">
    <subcellularLocation>
        <location evidence="1">Membrane</location>
        <topology evidence="1">Multi-pass membrane protein</topology>
    </subcellularLocation>
</comment>
<keyword evidence="8" id="KW-0807">Transducer</keyword>
<dbReference type="OrthoDB" id="9046662at2759"/>
<evidence type="ECO:0000256" key="10">
    <source>
        <dbReference type="SAM" id="Phobius"/>
    </source>
</evidence>
<accession>A0A9P0E8S1</accession>
<dbReference type="PRINTS" id="PR00237">
    <property type="entry name" value="GPCRRHODOPSN"/>
</dbReference>
<evidence type="ECO:0000256" key="4">
    <source>
        <dbReference type="ARBA" id="ARBA00022989"/>
    </source>
</evidence>
<feature type="transmembrane region" description="Helical" evidence="10">
    <location>
        <begin position="104"/>
        <end position="128"/>
    </location>
</feature>
<dbReference type="SUPFAM" id="SSF81321">
    <property type="entry name" value="Family A G protein-coupled receptor-like"/>
    <property type="match status" value="1"/>
</dbReference>
<protein>
    <recommendedName>
        <fullName evidence="11">G-protein coupled receptors family 1 profile domain-containing protein</fullName>
    </recommendedName>
</protein>
<dbReference type="PANTHER" id="PTHR24235:SF12">
    <property type="entry name" value="G-PROTEIN COUPLED RECEPTORS FAMILY 1 PROFILE DOMAIN-CONTAINING PROTEIN"/>
    <property type="match status" value="1"/>
</dbReference>
<dbReference type="InterPro" id="IPR000276">
    <property type="entry name" value="GPCR_Rhodpsn"/>
</dbReference>
<evidence type="ECO:0000259" key="11">
    <source>
        <dbReference type="PROSITE" id="PS50262"/>
    </source>
</evidence>
<evidence type="ECO:0000256" key="8">
    <source>
        <dbReference type="ARBA" id="ARBA00023224"/>
    </source>
</evidence>
<dbReference type="PANTHER" id="PTHR24235">
    <property type="entry name" value="NEUROPEPTIDE Y RECEPTOR"/>
    <property type="match status" value="1"/>
</dbReference>